<sequence>MPQIELTPPQFEFVTAEDQFPAMVAGFGSGKTHAAIIRTLTKKLQYPGQNVAYYLPTYDLVRRIGFPRFMEALESMDIKFKPNKNDAILAIPGAGEIIFRTMDTPERIIGYEVADSIADELDTLPEEQARAVWTKIISRNRQKKPDGSLNTVGVATTPEGFRFVYDRWKRNPDNAPGYRIIKASTMSNAKNLPPGYIESLRATYPSNLLAAYLDGEFVNLVAGSVYPEFDRSLNASSETIKPGEPLHVGMDFNVGKMSAAVHVLRGDDPHAVKEYTGVLDTPAMCALLKREHPGHSIMVYPDASGQARKSNNASESDHAILRAAGFSVRVNATNPRVKDRVLSVNAMVHKEGKRRYRVNPETCPELVESLEKQAYDKHGEPDKAGGLDHIIDAAGYFLVYRYPIQHRVAVVQPLRL</sequence>
<gene>
    <name evidence="3" type="ORF">HBF32_02720</name>
</gene>
<dbReference type="Gene3D" id="3.30.420.280">
    <property type="match status" value="1"/>
</dbReference>
<evidence type="ECO:0000313" key="3">
    <source>
        <dbReference type="EMBL" id="NID14374.1"/>
    </source>
</evidence>
<dbReference type="EMBL" id="JAAQTL010000001">
    <property type="protein sequence ID" value="NID14374.1"/>
    <property type="molecule type" value="Genomic_DNA"/>
</dbReference>
<evidence type="ECO:0000256" key="1">
    <source>
        <dbReference type="ARBA" id="ARBA00022612"/>
    </source>
</evidence>
<dbReference type="AlphaFoldDB" id="A0A7X5TP61"/>
<reference evidence="3 4" key="1">
    <citation type="journal article" date="2006" name="Int. J. Syst. Evol. Microbiol.">
        <title>Dyella yeojuensis sp. nov., isolated from greenhouse soil in Korea.</title>
        <authorList>
            <person name="Kim B.Y."/>
            <person name="Weon H.Y."/>
            <person name="Lee K.H."/>
            <person name="Seok S.J."/>
            <person name="Kwon S.W."/>
            <person name="Go S.J."/>
            <person name="Stackebrandt E."/>
        </authorList>
    </citation>
    <scope>NUCLEOTIDE SEQUENCE [LARGE SCALE GENOMIC DNA]</scope>
    <source>
        <strain evidence="3 4">DSM 17673</strain>
    </source>
</reference>
<dbReference type="InterPro" id="IPR035421">
    <property type="entry name" value="Terminase_6C"/>
</dbReference>
<keyword evidence="4" id="KW-1185">Reference proteome</keyword>
<dbReference type="Gene3D" id="3.40.50.300">
    <property type="entry name" value="P-loop containing nucleotide triphosphate hydrolases"/>
    <property type="match status" value="1"/>
</dbReference>
<organism evidence="3 4">
    <name type="scientific">Luteibacter yeojuensis</name>
    <dbReference type="NCBI Taxonomy" id="345309"/>
    <lineage>
        <taxon>Bacteria</taxon>
        <taxon>Pseudomonadati</taxon>
        <taxon>Pseudomonadota</taxon>
        <taxon>Gammaproteobacteria</taxon>
        <taxon>Lysobacterales</taxon>
        <taxon>Rhodanobacteraceae</taxon>
        <taxon>Luteibacter</taxon>
    </lineage>
</organism>
<evidence type="ECO:0000259" key="2">
    <source>
        <dbReference type="Pfam" id="PF17289"/>
    </source>
</evidence>
<protein>
    <submittedName>
        <fullName evidence="3">Terminase</fullName>
    </submittedName>
</protein>
<dbReference type="Pfam" id="PF17289">
    <property type="entry name" value="Terminase_6C"/>
    <property type="match status" value="1"/>
</dbReference>
<evidence type="ECO:0000313" key="4">
    <source>
        <dbReference type="Proteomes" id="UP000518878"/>
    </source>
</evidence>
<dbReference type="Proteomes" id="UP000518878">
    <property type="component" value="Unassembled WGS sequence"/>
</dbReference>
<proteinExistence type="predicted"/>
<accession>A0A7X5TP61</accession>
<dbReference type="InterPro" id="IPR027417">
    <property type="entry name" value="P-loop_NTPase"/>
</dbReference>
<name>A0A7X5TP61_9GAMM</name>
<dbReference type="Pfam" id="PF03237">
    <property type="entry name" value="Terminase_6N"/>
    <property type="match status" value="1"/>
</dbReference>
<comment type="caution">
    <text evidence="3">The sequence shown here is derived from an EMBL/GenBank/DDBJ whole genome shotgun (WGS) entry which is preliminary data.</text>
</comment>
<keyword evidence="1" id="KW-1188">Viral release from host cell</keyword>
<feature type="domain" description="Terminase large subunit gp17-like C-terminal" evidence="2">
    <location>
        <begin position="248"/>
        <end position="399"/>
    </location>
</feature>